<protein>
    <submittedName>
        <fullName evidence="2">Uncharacterized protein</fullName>
    </submittedName>
</protein>
<dbReference type="EMBL" id="VSRR010000219">
    <property type="protein sequence ID" value="MPC12478.1"/>
    <property type="molecule type" value="Genomic_DNA"/>
</dbReference>
<reference evidence="2 3" key="1">
    <citation type="submission" date="2019-05" db="EMBL/GenBank/DDBJ databases">
        <title>Another draft genome of Portunus trituberculatus and its Hox gene families provides insights of decapod evolution.</title>
        <authorList>
            <person name="Jeong J.-H."/>
            <person name="Song I."/>
            <person name="Kim S."/>
            <person name="Choi T."/>
            <person name="Kim D."/>
            <person name="Ryu S."/>
            <person name="Kim W."/>
        </authorList>
    </citation>
    <scope>NUCLEOTIDE SEQUENCE [LARGE SCALE GENOMIC DNA]</scope>
    <source>
        <tissue evidence="2">Muscle</tissue>
    </source>
</reference>
<dbReference type="Proteomes" id="UP000324222">
    <property type="component" value="Unassembled WGS sequence"/>
</dbReference>
<sequence>MNEDKNTPRDTLNGKYSTHTNLLLTLQEERSVVKQQKKSGPKPDGLEAGRAETVMSGDKGRWWCRELMPTQTSQDGHICLDIYELMPLSFNCPLVAR</sequence>
<dbReference type="AlphaFoldDB" id="A0A5B7CTK0"/>
<name>A0A5B7CTK0_PORTR</name>
<accession>A0A5B7CTK0</accession>
<proteinExistence type="predicted"/>
<evidence type="ECO:0000313" key="2">
    <source>
        <dbReference type="EMBL" id="MPC12478.1"/>
    </source>
</evidence>
<comment type="caution">
    <text evidence="2">The sequence shown here is derived from an EMBL/GenBank/DDBJ whole genome shotgun (WGS) entry which is preliminary data.</text>
</comment>
<evidence type="ECO:0000256" key="1">
    <source>
        <dbReference type="SAM" id="MobiDB-lite"/>
    </source>
</evidence>
<keyword evidence="3" id="KW-1185">Reference proteome</keyword>
<organism evidence="2 3">
    <name type="scientific">Portunus trituberculatus</name>
    <name type="common">Swimming crab</name>
    <name type="synonym">Neptunus trituberculatus</name>
    <dbReference type="NCBI Taxonomy" id="210409"/>
    <lineage>
        <taxon>Eukaryota</taxon>
        <taxon>Metazoa</taxon>
        <taxon>Ecdysozoa</taxon>
        <taxon>Arthropoda</taxon>
        <taxon>Crustacea</taxon>
        <taxon>Multicrustacea</taxon>
        <taxon>Malacostraca</taxon>
        <taxon>Eumalacostraca</taxon>
        <taxon>Eucarida</taxon>
        <taxon>Decapoda</taxon>
        <taxon>Pleocyemata</taxon>
        <taxon>Brachyura</taxon>
        <taxon>Eubrachyura</taxon>
        <taxon>Portunoidea</taxon>
        <taxon>Portunidae</taxon>
        <taxon>Portuninae</taxon>
        <taxon>Portunus</taxon>
    </lineage>
</organism>
<feature type="region of interest" description="Disordered" evidence="1">
    <location>
        <begin position="30"/>
        <end position="53"/>
    </location>
</feature>
<evidence type="ECO:0000313" key="3">
    <source>
        <dbReference type="Proteomes" id="UP000324222"/>
    </source>
</evidence>
<gene>
    <name evidence="2" type="ORF">E2C01_005177</name>
</gene>